<organism evidence="1 2">
    <name type="scientific">Daejeonella rubra</name>
    <dbReference type="NCBI Taxonomy" id="990371"/>
    <lineage>
        <taxon>Bacteria</taxon>
        <taxon>Pseudomonadati</taxon>
        <taxon>Bacteroidota</taxon>
        <taxon>Sphingobacteriia</taxon>
        <taxon>Sphingobacteriales</taxon>
        <taxon>Sphingobacteriaceae</taxon>
        <taxon>Daejeonella</taxon>
    </lineage>
</organism>
<name>A0A1G9M7V8_9SPHI</name>
<evidence type="ECO:0000313" key="2">
    <source>
        <dbReference type="Proteomes" id="UP000199226"/>
    </source>
</evidence>
<dbReference type="RefSeq" id="WP_090698204.1">
    <property type="nucleotide sequence ID" value="NZ_FNHH01000001.1"/>
</dbReference>
<proteinExistence type="predicted"/>
<reference evidence="2" key="1">
    <citation type="submission" date="2016-10" db="EMBL/GenBank/DDBJ databases">
        <authorList>
            <person name="Varghese N."/>
            <person name="Submissions S."/>
        </authorList>
    </citation>
    <scope>NUCLEOTIDE SEQUENCE [LARGE SCALE GENOMIC DNA]</scope>
    <source>
        <strain evidence="2">DSM 24536</strain>
    </source>
</reference>
<accession>A0A1G9M7V8</accession>
<evidence type="ECO:0000313" key="1">
    <source>
        <dbReference type="EMBL" id="SDL70360.1"/>
    </source>
</evidence>
<sequence length="332" mass="38618">MIDTIKLILFIIHISNLDQLITHLKSTLENITEIHNIKRGTTYKGKLKNMTVSVSSGCIMIEGSITKYWKENNQVNLRASEFMEAIQDIGEKLQIPILLAKVVRLDLGVNITFLRPELEYYDVLGYLRGFNRHQQKFGLNYLNISKGGKKYISIYEKLRNIISPEEVTRLFMGQYVLRLEYRFQKPSDLTGFLKVDFVTPLEIYNGYSQLIKKWEEVFLSIEKKSDLIEFAPEAFKERGAFDNQLKLMGLNALGGMEGLIRMLNKAKKSKVFTYPNQSSNILAKYRKLTQTPDMTIKTELAVEFERKVRLMAELMMNEQMEDKILEEEVEQK</sequence>
<gene>
    <name evidence="1" type="ORF">SAMN05421813_101281</name>
</gene>
<protein>
    <submittedName>
        <fullName evidence="1">Uncharacterized protein</fullName>
    </submittedName>
</protein>
<dbReference type="EMBL" id="FNHH01000001">
    <property type="protein sequence ID" value="SDL70360.1"/>
    <property type="molecule type" value="Genomic_DNA"/>
</dbReference>
<keyword evidence="2" id="KW-1185">Reference proteome</keyword>
<dbReference type="Proteomes" id="UP000199226">
    <property type="component" value="Unassembled WGS sequence"/>
</dbReference>
<dbReference type="AlphaFoldDB" id="A0A1G9M7V8"/>
<dbReference type="STRING" id="990371.SAMN05421813_101281"/>